<gene>
    <name evidence="7" type="primary">otsB</name>
    <name evidence="7" type="ORF">ETU37_06280</name>
</gene>
<comment type="catalytic activity">
    <reaction evidence="1 6">
        <text>alpha,alpha-trehalose 6-phosphate + H2O = alpha,alpha-trehalose + phosphate</text>
        <dbReference type="Rhea" id="RHEA:23420"/>
        <dbReference type="ChEBI" id="CHEBI:15377"/>
        <dbReference type="ChEBI" id="CHEBI:16551"/>
        <dbReference type="ChEBI" id="CHEBI:43474"/>
        <dbReference type="ChEBI" id="CHEBI:58429"/>
        <dbReference type="EC" id="3.1.3.12"/>
    </reaction>
</comment>
<dbReference type="SUPFAM" id="SSF56784">
    <property type="entry name" value="HAD-like"/>
    <property type="match status" value="1"/>
</dbReference>
<dbReference type="Gene3D" id="3.40.50.1000">
    <property type="entry name" value="HAD superfamily/HAD-like"/>
    <property type="match status" value="1"/>
</dbReference>
<dbReference type="RefSeq" id="WP_129986396.1">
    <property type="nucleotide sequence ID" value="NZ_SDPU01000018.1"/>
</dbReference>
<dbReference type="Pfam" id="PF02358">
    <property type="entry name" value="Trehalose_PPase"/>
    <property type="match status" value="2"/>
</dbReference>
<dbReference type="NCBIfam" id="TIGR01484">
    <property type="entry name" value="HAD-SF-IIB"/>
    <property type="match status" value="1"/>
</dbReference>
<evidence type="ECO:0000256" key="5">
    <source>
        <dbReference type="ARBA" id="ARBA00024179"/>
    </source>
</evidence>
<dbReference type="InterPro" id="IPR044651">
    <property type="entry name" value="OTSB-like"/>
</dbReference>
<keyword evidence="4 6" id="KW-0378">Hydrolase</keyword>
<proteinExistence type="inferred from homology"/>
<dbReference type="OrthoDB" id="9816160at2"/>
<dbReference type="GO" id="GO:0046872">
    <property type="term" value="F:metal ion binding"/>
    <property type="evidence" value="ECO:0007669"/>
    <property type="project" value="UniProtKB-KW"/>
</dbReference>
<dbReference type="InterPro" id="IPR006379">
    <property type="entry name" value="HAD-SF_hydro_IIB"/>
</dbReference>
<dbReference type="AlphaFoldDB" id="A0A4Q5J726"/>
<dbReference type="GO" id="GO:0004805">
    <property type="term" value="F:trehalose-phosphatase activity"/>
    <property type="evidence" value="ECO:0007669"/>
    <property type="project" value="UniProtKB-EC"/>
</dbReference>
<comment type="function">
    <text evidence="5 6">Removes the phosphate from trehalose 6-phosphate to produce free trehalose.</text>
</comment>
<evidence type="ECO:0000256" key="2">
    <source>
        <dbReference type="ARBA" id="ARBA00005199"/>
    </source>
</evidence>
<dbReference type="InterPro" id="IPR036412">
    <property type="entry name" value="HAD-like_sf"/>
</dbReference>
<dbReference type="Proteomes" id="UP000291189">
    <property type="component" value="Unassembled WGS sequence"/>
</dbReference>
<comment type="pathway">
    <text evidence="2 6">Glycan biosynthesis; trehalose biosynthesis.</text>
</comment>
<reference evidence="7 8" key="1">
    <citation type="submission" date="2019-01" db="EMBL/GenBank/DDBJ databases">
        <title>Nocardioides guangzhouensis sp. nov., an actinobacterium isolated from soil.</title>
        <authorList>
            <person name="Fu Y."/>
            <person name="Cai Y."/>
            <person name="Lin Z."/>
            <person name="Chen P."/>
        </authorList>
    </citation>
    <scope>NUCLEOTIDE SEQUENCE [LARGE SCALE GENOMIC DNA]</scope>
    <source>
        <strain evidence="7 8">NBRC 105384</strain>
    </source>
</reference>
<evidence type="ECO:0000313" key="8">
    <source>
        <dbReference type="Proteomes" id="UP000291189"/>
    </source>
</evidence>
<dbReference type="Gene3D" id="3.30.70.1020">
    <property type="entry name" value="Trehalose-6-phosphate phosphatase related protein, domain 2"/>
    <property type="match status" value="1"/>
</dbReference>
<accession>A0A4Q5J726</accession>
<comment type="cofactor">
    <cofactor evidence="6">
        <name>Mg(2+)</name>
        <dbReference type="ChEBI" id="CHEBI:18420"/>
    </cofactor>
</comment>
<dbReference type="EMBL" id="SDPU01000018">
    <property type="protein sequence ID" value="RYU13435.1"/>
    <property type="molecule type" value="Genomic_DNA"/>
</dbReference>
<dbReference type="EC" id="3.1.3.12" evidence="6"/>
<protein>
    <recommendedName>
        <fullName evidence="6">Trehalose 6-phosphate phosphatase</fullName>
        <ecNumber evidence="6">3.1.3.12</ecNumber>
    </recommendedName>
</protein>
<evidence type="ECO:0000256" key="4">
    <source>
        <dbReference type="ARBA" id="ARBA00022801"/>
    </source>
</evidence>
<dbReference type="GO" id="GO:0005992">
    <property type="term" value="P:trehalose biosynthetic process"/>
    <property type="evidence" value="ECO:0007669"/>
    <property type="project" value="UniProtKB-UniPathway"/>
</dbReference>
<dbReference type="NCBIfam" id="TIGR00685">
    <property type="entry name" value="T6PP"/>
    <property type="match status" value="1"/>
</dbReference>
<organism evidence="7 8">
    <name type="scientific">Nocardioides iriomotensis</name>
    <dbReference type="NCBI Taxonomy" id="715784"/>
    <lineage>
        <taxon>Bacteria</taxon>
        <taxon>Bacillati</taxon>
        <taxon>Actinomycetota</taxon>
        <taxon>Actinomycetes</taxon>
        <taxon>Propionibacteriales</taxon>
        <taxon>Nocardioidaceae</taxon>
        <taxon>Nocardioides</taxon>
    </lineage>
</organism>
<sequence length="277" mass="29092">MDLPEQARARYDALLAVADRTVVGLDFDGTLAPIVDDPAQAHVHPDGPAVLARLAAQVRAVAIITGRPARQVVELGRLDDVADRLSPGAELLVRGQYGHEQWDSTTREFRSPDVPPGLAAFADELPDLLAAEDAADAFVEDKGLALAVHTRRLDAPADAFARLEPRLADAAERHGLGLEPGKFVLEVRSPGMHKGHALREVVATTGAGGVLFGGDDLGDLEAFEAARALGEQGLPTLLVCSGSVEEQALADVADVVVPGPQGMLDLLRRLAADAAAR</sequence>
<dbReference type="PANTHER" id="PTHR43768">
    <property type="entry name" value="TREHALOSE 6-PHOSPHATE PHOSPHATASE"/>
    <property type="match status" value="1"/>
</dbReference>
<evidence type="ECO:0000313" key="7">
    <source>
        <dbReference type="EMBL" id="RYU13435.1"/>
    </source>
</evidence>
<evidence type="ECO:0000256" key="6">
    <source>
        <dbReference type="RuleBase" id="RU361117"/>
    </source>
</evidence>
<dbReference type="InterPro" id="IPR023214">
    <property type="entry name" value="HAD_sf"/>
</dbReference>
<evidence type="ECO:0000256" key="1">
    <source>
        <dbReference type="ARBA" id="ARBA00000500"/>
    </source>
</evidence>
<dbReference type="PANTHER" id="PTHR43768:SF3">
    <property type="entry name" value="TREHALOSE 6-PHOSPHATE PHOSPHATASE"/>
    <property type="match status" value="1"/>
</dbReference>
<name>A0A4Q5J726_9ACTN</name>
<dbReference type="UniPathway" id="UPA00299"/>
<comment type="similarity">
    <text evidence="3 6">Belongs to the trehalose phosphatase family.</text>
</comment>
<evidence type="ECO:0000256" key="3">
    <source>
        <dbReference type="ARBA" id="ARBA00008770"/>
    </source>
</evidence>
<dbReference type="InterPro" id="IPR003337">
    <property type="entry name" value="Trehalose_PPase"/>
</dbReference>
<keyword evidence="8" id="KW-1185">Reference proteome</keyword>
<comment type="caution">
    <text evidence="7">The sequence shown here is derived from an EMBL/GenBank/DDBJ whole genome shotgun (WGS) entry which is preliminary data.</text>
</comment>
<keyword evidence="6" id="KW-0460">Magnesium</keyword>
<keyword evidence="6" id="KW-0479">Metal-binding</keyword>